<reference evidence="2" key="1">
    <citation type="submission" date="2023-07" db="EMBL/GenBank/DDBJ databases">
        <title>Genomic Encyclopedia of Type Strains, Phase IV (KMG-IV): sequencing the most valuable type-strain genomes for metagenomic binning, comparative biology and taxonomic classification.</title>
        <authorList>
            <person name="Goeker M."/>
        </authorList>
    </citation>
    <scope>NUCLEOTIDE SEQUENCE</scope>
    <source>
        <strain evidence="2">DSM 19569</strain>
    </source>
</reference>
<dbReference type="EMBL" id="JAUSWL010000002">
    <property type="protein sequence ID" value="MDQ0542875.1"/>
    <property type="molecule type" value="Genomic_DNA"/>
</dbReference>
<name>A0AAJ1WVN6_9HYPH</name>
<dbReference type="Pfam" id="PF19802">
    <property type="entry name" value="DUF6285"/>
    <property type="match status" value="1"/>
</dbReference>
<dbReference type="RefSeq" id="WP_230366927.1">
    <property type="nucleotide sequence ID" value="NZ_JAJALK010000008.1"/>
</dbReference>
<evidence type="ECO:0000259" key="1">
    <source>
        <dbReference type="Pfam" id="PF19802"/>
    </source>
</evidence>
<sequence>MQDEPSGAALLDAARRALTEEVVPGLAGRPRYVALMVANAIGIAARELAQADRLKDAGAQVLGSAGDDALDDLVRAIRAGARDADPELHDALSAAADAAADIWKPSKARA</sequence>
<gene>
    <name evidence="2" type="ORF">QO001_001793</name>
</gene>
<dbReference type="AlphaFoldDB" id="A0AAJ1WVN6"/>
<accession>A0AAJ1WVN6</accession>
<dbReference type="InterPro" id="IPR046252">
    <property type="entry name" value="DUF6285"/>
</dbReference>
<dbReference type="Proteomes" id="UP001223420">
    <property type="component" value="Unassembled WGS sequence"/>
</dbReference>
<evidence type="ECO:0000313" key="3">
    <source>
        <dbReference type="Proteomes" id="UP001223420"/>
    </source>
</evidence>
<organism evidence="2 3">
    <name type="scientific">Methylobacterium brachiatum</name>
    <dbReference type="NCBI Taxonomy" id="269660"/>
    <lineage>
        <taxon>Bacteria</taxon>
        <taxon>Pseudomonadati</taxon>
        <taxon>Pseudomonadota</taxon>
        <taxon>Alphaproteobacteria</taxon>
        <taxon>Hyphomicrobiales</taxon>
        <taxon>Methylobacteriaceae</taxon>
        <taxon>Methylobacterium</taxon>
    </lineage>
</organism>
<comment type="caution">
    <text evidence="2">The sequence shown here is derived from an EMBL/GenBank/DDBJ whole genome shotgun (WGS) entry which is preliminary data.</text>
</comment>
<feature type="domain" description="DUF6285" evidence="1">
    <location>
        <begin position="24"/>
        <end position="105"/>
    </location>
</feature>
<evidence type="ECO:0000313" key="2">
    <source>
        <dbReference type="EMBL" id="MDQ0542875.1"/>
    </source>
</evidence>
<proteinExistence type="predicted"/>
<protein>
    <recommendedName>
        <fullName evidence="1">DUF6285 domain-containing protein</fullName>
    </recommendedName>
</protein>